<gene>
    <name evidence="2" type="ORF">AVDCRST_MAG59-2695</name>
</gene>
<name>A0A6J4UYT6_9BACT</name>
<dbReference type="InterPro" id="IPR027417">
    <property type="entry name" value="P-loop_NTPase"/>
</dbReference>
<dbReference type="Gene3D" id="1.25.40.10">
    <property type="entry name" value="Tetratricopeptide repeat domain"/>
    <property type="match status" value="1"/>
</dbReference>
<dbReference type="GO" id="GO:0009190">
    <property type="term" value="P:cyclic nucleotide biosynthetic process"/>
    <property type="evidence" value="ECO:0007669"/>
    <property type="project" value="InterPro"/>
</dbReference>
<dbReference type="CDD" id="cd07302">
    <property type="entry name" value="CHD"/>
    <property type="match status" value="1"/>
</dbReference>
<dbReference type="GO" id="GO:0035556">
    <property type="term" value="P:intracellular signal transduction"/>
    <property type="evidence" value="ECO:0007669"/>
    <property type="project" value="InterPro"/>
</dbReference>
<dbReference type="PANTHER" id="PTHR47691">
    <property type="entry name" value="REGULATOR-RELATED"/>
    <property type="match status" value="1"/>
</dbReference>
<dbReference type="InterPro" id="IPR003593">
    <property type="entry name" value="AAA+_ATPase"/>
</dbReference>
<dbReference type="PROSITE" id="PS50125">
    <property type="entry name" value="GUANYLATE_CYCLASE_2"/>
    <property type="match status" value="1"/>
</dbReference>
<reference evidence="2" key="1">
    <citation type="submission" date="2020-02" db="EMBL/GenBank/DDBJ databases">
        <authorList>
            <person name="Meier V. D."/>
        </authorList>
    </citation>
    <scope>NUCLEOTIDE SEQUENCE</scope>
    <source>
        <strain evidence="2">AVDCRST_MAG59</strain>
    </source>
</reference>
<dbReference type="SUPFAM" id="SSF55073">
    <property type="entry name" value="Nucleotide cyclase"/>
    <property type="match status" value="1"/>
</dbReference>
<dbReference type="SUPFAM" id="SSF52540">
    <property type="entry name" value="P-loop containing nucleoside triphosphate hydrolases"/>
    <property type="match status" value="1"/>
</dbReference>
<dbReference type="EMBL" id="CADCWF010000172">
    <property type="protein sequence ID" value="CAA9562345.1"/>
    <property type="molecule type" value="Genomic_DNA"/>
</dbReference>
<accession>A0A6J4UYT6</accession>
<dbReference type="GO" id="GO:0016887">
    <property type="term" value="F:ATP hydrolysis activity"/>
    <property type="evidence" value="ECO:0007669"/>
    <property type="project" value="InterPro"/>
</dbReference>
<dbReference type="InterPro" id="IPR019734">
    <property type="entry name" value="TPR_rpt"/>
</dbReference>
<dbReference type="InterPro" id="IPR049945">
    <property type="entry name" value="AAA_22"/>
</dbReference>
<dbReference type="InterPro" id="IPR029787">
    <property type="entry name" value="Nucleotide_cyclase"/>
</dbReference>
<dbReference type="InterPro" id="IPR001054">
    <property type="entry name" value="A/G_cyclase"/>
</dbReference>
<dbReference type="SUPFAM" id="SSF48452">
    <property type="entry name" value="TPR-like"/>
    <property type="match status" value="2"/>
</dbReference>
<dbReference type="Gene3D" id="3.40.50.300">
    <property type="entry name" value="P-loop containing nucleotide triphosphate hydrolases"/>
    <property type="match status" value="1"/>
</dbReference>
<protein>
    <recommendedName>
        <fullName evidence="1">Guanylate cyclase domain-containing protein</fullName>
    </recommendedName>
</protein>
<dbReference type="SMART" id="SM00382">
    <property type="entry name" value="AAA"/>
    <property type="match status" value="1"/>
</dbReference>
<dbReference type="PRINTS" id="PR00364">
    <property type="entry name" value="DISEASERSIST"/>
</dbReference>
<evidence type="ECO:0000259" key="1">
    <source>
        <dbReference type="PROSITE" id="PS50125"/>
    </source>
</evidence>
<proteinExistence type="predicted"/>
<dbReference type="PANTHER" id="PTHR47691:SF3">
    <property type="entry name" value="HTH-TYPE TRANSCRIPTIONAL REGULATOR RV0890C-RELATED"/>
    <property type="match status" value="1"/>
</dbReference>
<dbReference type="InterPro" id="IPR058852">
    <property type="entry name" value="HTH_77"/>
</dbReference>
<dbReference type="Pfam" id="PF13424">
    <property type="entry name" value="TPR_12"/>
    <property type="match status" value="3"/>
</dbReference>
<sequence length="977" mass="102492">MPASPERPTASPPSGTVVFLFTDIEGSTRRWEEDATAADALVGRHLALLREAIEAHRGVLFKTVGDAVQAAFPTASGALAGALDGQRALLAEARSPGGMPGVRMALHAGDAAPDARGDYLAAPLNRLSRLLAAGHGGQVLLTQAVQLLTRGALPEGASLRDLGEHRLRDLREPERVFQLLHPDLPAAFPPLLSVDARPNNLPQPPTPFLGRAREVEAVVELLASPEVAPRLLTLTGPGGTGKTRLALAAAAALLAAGTYPDGVFFVPLAPVADPALVPAAVAEALALRDDGRPLPETLADALHARALLLVLDNVEHLPEAAPFVAGLLAACPRLVVLATSRAPLRLRGERELPVPPLPLPRRKPPPSPAQLSHYDAVRLFVERARAVRPDFGVTEENAPAVAEICRRLDGLPLAIELAAARVRLLSPQAMLVRLDRALPLLTGGARDLPDRQRTLRATIDWSHDLLSPDEQALFRRLAVFAGGWTLEAAEAVADPDGGLDAFAGFETLSEQSLVTQAETPDGEIRFAMLETIREFARERLEAAGEGAETRQRLGAAMLALAEAAAPALAGPDAGTWLARLDADHDNLRAALAWVSDRNHDPETFLRLAVALWRFWDARGAYGEGRAWLERALAAALDAVAALRAEAAEGAGSIARMQGDAARATTLLEEALALREGLGDRPGTVRALMLLGHVAHRRSDLATAEARFGEALVLAREDEDRAAAVANLGIVADERGEADLAESRYREGLTIFRALGDLRREAAVLDNLGIVARGRGDLAGAIALQEQALPLRRRIGDAWGIAATLGNLGVAVHRSGDLARARALYDEALALFEELGERRAVANTRSNLAAVARQAGDPTTAVAFARDALALARELDDPLAVASGLEEVAALAATREPGAAARLLAAAGAARERTGQPLPPDDRADRDQTAALLGAALDPTALAAATAAGAGLDPATAAAEALTLTEVLARAGTPGGVR</sequence>
<feature type="domain" description="Guanylate cyclase" evidence="1">
    <location>
        <begin position="18"/>
        <end position="131"/>
    </location>
</feature>
<dbReference type="AlphaFoldDB" id="A0A6J4UYT6"/>
<dbReference type="InterPro" id="IPR011990">
    <property type="entry name" value="TPR-like_helical_dom_sf"/>
</dbReference>
<dbReference type="SMART" id="SM00028">
    <property type="entry name" value="TPR"/>
    <property type="match status" value="6"/>
</dbReference>
<dbReference type="Pfam" id="PF13401">
    <property type="entry name" value="AAA_22"/>
    <property type="match status" value="1"/>
</dbReference>
<dbReference type="GO" id="GO:0004016">
    <property type="term" value="F:adenylate cyclase activity"/>
    <property type="evidence" value="ECO:0007669"/>
    <property type="project" value="UniProtKB-ARBA"/>
</dbReference>
<dbReference type="Gene3D" id="3.30.70.1230">
    <property type="entry name" value="Nucleotide cyclase"/>
    <property type="match status" value="1"/>
</dbReference>
<evidence type="ECO:0000313" key="2">
    <source>
        <dbReference type="EMBL" id="CAA9562345.1"/>
    </source>
</evidence>
<organism evidence="2">
    <name type="scientific">uncultured Thermomicrobiales bacterium</name>
    <dbReference type="NCBI Taxonomy" id="1645740"/>
    <lineage>
        <taxon>Bacteria</taxon>
        <taxon>Pseudomonadati</taxon>
        <taxon>Thermomicrobiota</taxon>
        <taxon>Thermomicrobia</taxon>
        <taxon>Thermomicrobiales</taxon>
        <taxon>environmental samples</taxon>
    </lineage>
</organism>
<dbReference type="Pfam" id="PF25872">
    <property type="entry name" value="HTH_77"/>
    <property type="match status" value="1"/>
</dbReference>